<feature type="coiled-coil region" evidence="1">
    <location>
        <begin position="62"/>
        <end position="92"/>
    </location>
</feature>
<evidence type="ECO:0000313" key="3">
    <source>
        <dbReference type="EMBL" id="CDW77404.1"/>
    </source>
</evidence>
<proteinExistence type="predicted"/>
<evidence type="ECO:0000256" key="1">
    <source>
        <dbReference type="SAM" id="Coils"/>
    </source>
</evidence>
<reference evidence="3 4" key="1">
    <citation type="submission" date="2014-06" db="EMBL/GenBank/DDBJ databases">
        <authorList>
            <person name="Swart Estienne"/>
        </authorList>
    </citation>
    <scope>NUCLEOTIDE SEQUENCE [LARGE SCALE GENOMIC DNA]</scope>
    <source>
        <strain evidence="3 4">130c</strain>
    </source>
</reference>
<protein>
    <submittedName>
        <fullName evidence="3">Uncharacterized protein</fullName>
    </submittedName>
</protein>
<evidence type="ECO:0000313" key="4">
    <source>
        <dbReference type="Proteomes" id="UP000039865"/>
    </source>
</evidence>
<organism evidence="3 4">
    <name type="scientific">Stylonychia lemnae</name>
    <name type="common">Ciliate</name>
    <dbReference type="NCBI Taxonomy" id="5949"/>
    <lineage>
        <taxon>Eukaryota</taxon>
        <taxon>Sar</taxon>
        <taxon>Alveolata</taxon>
        <taxon>Ciliophora</taxon>
        <taxon>Intramacronucleata</taxon>
        <taxon>Spirotrichea</taxon>
        <taxon>Stichotrichia</taxon>
        <taxon>Sporadotrichida</taxon>
        <taxon>Oxytrichidae</taxon>
        <taxon>Stylonychinae</taxon>
        <taxon>Stylonychia</taxon>
    </lineage>
</organism>
<accession>A0A078A5F7</accession>
<keyword evidence="4" id="KW-1185">Reference proteome</keyword>
<sequence>MERSKGKTQNQAQAQQFNNQQQSELQIHLANNYQSLQLRNQRSTYLCEELENIIYNKLDNYRDETEYKYKKLKQKQLSLEQEKKLEEEINKKLSGLDKILNKALSINPSIFTNGQHEEEKIVNQENSSHNQKPEKSTILRGKKPILSSSQAQQKTVKGTVVKNSNQDNQASIVSTLTAMQEEPEEQSLDLYRIYRNDNEIKTKSQALTKIRDLKKQCRDQVKSLMQQEDTIKSKCDRKLKKLTQLSRLARSKYQIEVNAQQQKNQEYELIEINQLCANVVEHQKKLESGSLIIKSGILENKLNQFQNAQRNISQQFYDYYALWVLNKRLSETQEGIKRTKVFIIQNIEVQRDLFKNTFIIDQTLSLVPKKTQTNEEIQNHILEQCEDELLELYKESLKSLKAKPINVETVSVDQLLNSILNNKQLLGLQKKIREILSCLDMIEDFDVQSNTLDYAIKMLQGGFNALGNSGNGKNAGIKVLQELIRAVGVRQNALGSNNSTKMKYNLIIYQ</sequence>
<name>A0A078A5F7_STYLE</name>
<dbReference type="Proteomes" id="UP000039865">
    <property type="component" value="Unassembled WGS sequence"/>
</dbReference>
<gene>
    <name evidence="3" type="primary">Contig15020.g16004</name>
    <name evidence="3" type="ORF">STYLEM_6365</name>
</gene>
<dbReference type="InParanoid" id="A0A078A5F7"/>
<evidence type="ECO:0000256" key="2">
    <source>
        <dbReference type="SAM" id="MobiDB-lite"/>
    </source>
</evidence>
<dbReference type="AlphaFoldDB" id="A0A078A5F7"/>
<keyword evidence="1" id="KW-0175">Coiled coil</keyword>
<dbReference type="EMBL" id="CCKQ01006115">
    <property type="protein sequence ID" value="CDW77404.1"/>
    <property type="molecule type" value="Genomic_DNA"/>
</dbReference>
<dbReference type="OrthoDB" id="10660954at2759"/>
<feature type="compositionally biased region" description="Polar residues" evidence="2">
    <location>
        <begin position="146"/>
        <end position="163"/>
    </location>
</feature>
<feature type="region of interest" description="Disordered" evidence="2">
    <location>
        <begin position="121"/>
        <end position="163"/>
    </location>
</feature>